<evidence type="ECO:0008006" key="8">
    <source>
        <dbReference type="Google" id="ProtNLM"/>
    </source>
</evidence>
<evidence type="ECO:0000256" key="3">
    <source>
        <dbReference type="ARBA" id="ARBA00022989"/>
    </source>
</evidence>
<reference evidence="6 7" key="1">
    <citation type="journal article" date="2016" name="Environ. Microbiol.">
        <title>Genomic resolution of a cold subsurface aquifer community provides metabolic insights for novel microbes adapted to high CO concentrations.</title>
        <authorList>
            <person name="Probst A.J."/>
            <person name="Castelle C.J."/>
            <person name="Singh A."/>
            <person name="Brown C.T."/>
            <person name="Anantharaman K."/>
            <person name="Sharon I."/>
            <person name="Hug L.A."/>
            <person name="Burstein D."/>
            <person name="Emerson J.B."/>
            <person name="Thomas B.C."/>
            <person name="Banfield J.F."/>
        </authorList>
    </citation>
    <scope>NUCLEOTIDE SEQUENCE [LARGE SCALE GENOMIC DNA]</scope>
    <source>
        <strain evidence="6">CG1_02_42_45</strain>
    </source>
</reference>
<evidence type="ECO:0000256" key="2">
    <source>
        <dbReference type="ARBA" id="ARBA00022692"/>
    </source>
</evidence>
<evidence type="ECO:0000256" key="4">
    <source>
        <dbReference type="ARBA" id="ARBA00023136"/>
    </source>
</evidence>
<keyword evidence="3 5" id="KW-1133">Transmembrane helix</keyword>
<proteinExistence type="predicted"/>
<gene>
    <name evidence="6" type="ORF">AUJ40_01395</name>
</gene>
<feature type="transmembrane region" description="Helical" evidence="5">
    <location>
        <begin position="51"/>
        <end position="71"/>
    </location>
</feature>
<comment type="subcellular location">
    <subcellularLocation>
        <location evidence="1">Membrane</location>
        <topology evidence="1">Multi-pass membrane protein</topology>
    </subcellularLocation>
</comment>
<name>A0A1J4RUT2_9BACT</name>
<sequence>MPESSTGGGSSDQNQLAMIAHLLGIVVSFIGPLIIWMTAKDKPFALEQSKEALNFQITIFIGWVASAILSFVGIGIILYPIIGILNLIFCIIAGMAASKGEHYRYPFAIRLVK</sequence>
<dbReference type="AlphaFoldDB" id="A0A1J4RUT2"/>
<evidence type="ECO:0000256" key="1">
    <source>
        <dbReference type="ARBA" id="ARBA00004141"/>
    </source>
</evidence>
<keyword evidence="4 5" id="KW-0472">Membrane</keyword>
<evidence type="ECO:0000313" key="7">
    <source>
        <dbReference type="Proteomes" id="UP000182753"/>
    </source>
</evidence>
<organism evidence="6 7">
    <name type="scientific">Candidatus Berkelbacteria bacterium CG1_02_42_45</name>
    <dbReference type="NCBI Taxonomy" id="1805036"/>
    <lineage>
        <taxon>Bacteria</taxon>
        <taxon>Candidatus Berkelbacteria</taxon>
    </lineage>
</organism>
<dbReference type="EMBL" id="MNUJ01000027">
    <property type="protein sequence ID" value="OIN89741.1"/>
    <property type="molecule type" value="Genomic_DNA"/>
</dbReference>
<dbReference type="InterPro" id="IPR019109">
    <property type="entry name" value="MamF_MmsF"/>
</dbReference>
<evidence type="ECO:0000313" key="6">
    <source>
        <dbReference type="EMBL" id="OIN89741.1"/>
    </source>
</evidence>
<accession>A0A1J4RUT2</accession>
<dbReference type="Pfam" id="PF09685">
    <property type="entry name" value="MamF_MmsF"/>
    <property type="match status" value="1"/>
</dbReference>
<evidence type="ECO:0000256" key="5">
    <source>
        <dbReference type="SAM" id="Phobius"/>
    </source>
</evidence>
<feature type="transmembrane region" description="Helical" evidence="5">
    <location>
        <begin position="16"/>
        <end position="39"/>
    </location>
</feature>
<feature type="transmembrane region" description="Helical" evidence="5">
    <location>
        <begin position="77"/>
        <end position="97"/>
    </location>
</feature>
<comment type="caution">
    <text evidence="6">The sequence shown here is derived from an EMBL/GenBank/DDBJ whole genome shotgun (WGS) entry which is preliminary data.</text>
</comment>
<protein>
    <recommendedName>
        <fullName evidence="8">Orotate phosphoribosyltransferase</fullName>
    </recommendedName>
</protein>
<keyword evidence="2 5" id="KW-0812">Transmembrane</keyword>
<dbReference type="Proteomes" id="UP000182753">
    <property type="component" value="Unassembled WGS sequence"/>
</dbReference>